<evidence type="ECO:0000313" key="2">
    <source>
        <dbReference type="EMBL" id="ACL95837.1"/>
    </source>
</evidence>
<keyword evidence="1" id="KW-0812">Transmembrane</keyword>
<dbReference type="Proteomes" id="UP000001364">
    <property type="component" value="Chromosome"/>
</dbReference>
<evidence type="ECO:0000313" key="3">
    <source>
        <dbReference type="Proteomes" id="UP000001364"/>
    </source>
</evidence>
<evidence type="ECO:0000256" key="1">
    <source>
        <dbReference type="SAM" id="Phobius"/>
    </source>
</evidence>
<keyword evidence="3" id="KW-1185">Reference proteome</keyword>
<gene>
    <name evidence="2" type="ordered locus">CCNA_02372</name>
</gene>
<feature type="transmembrane region" description="Helical" evidence="1">
    <location>
        <begin position="14"/>
        <end position="36"/>
    </location>
</feature>
<dbReference type="AlphaFoldDB" id="A0A0H3CAA3"/>
<protein>
    <submittedName>
        <fullName evidence="2">Uncharacterized protein</fullName>
    </submittedName>
</protein>
<dbReference type="RefSeq" id="YP_002517745.1">
    <property type="nucleotide sequence ID" value="NC_011916.1"/>
</dbReference>
<name>A0A0H3CAA3_CAUVN</name>
<dbReference type="SMR" id="A0A0H3CAA3"/>
<reference evidence="2 3" key="1">
    <citation type="journal article" date="2010" name="J. Bacteriol.">
        <title>The genetic basis of laboratory adaptation in Caulobacter crescentus.</title>
        <authorList>
            <person name="Marks M.E."/>
            <person name="Castro-Rojas C.M."/>
            <person name="Teiling C."/>
            <person name="Du L."/>
            <person name="Kapatral V."/>
            <person name="Walunas T.L."/>
            <person name="Crosson S."/>
        </authorList>
    </citation>
    <scope>NUCLEOTIDE SEQUENCE [LARGE SCALE GENOMIC DNA]</scope>
    <source>
        <strain evidence="3">NA1000 / CB15N</strain>
    </source>
</reference>
<accession>A0A0H3CAA3</accession>
<dbReference type="KEGG" id="ccs:CCNA_02372"/>
<dbReference type="EMBL" id="CP001340">
    <property type="protein sequence ID" value="ACL95837.1"/>
    <property type="molecule type" value="Genomic_DNA"/>
</dbReference>
<dbReference type="GeneID" id="7332326"/>
<dbReference type="RefSeq" id="WP_010920150.1">
    <property type="nucleotide sequence ID" value="NC_011916.1"/>
</dbReference>
<dbReference type="HOGENOM" id="CLU_3166043_0_0_5"/>
<sequence>MPRLWSALDERSEAGQFGFVVGAFSWELLPIVFRAVRRRASERLERP</sequence>
<keyword evidence="1" id="KW-1133">Transmembrane helix</keyword>
<dbReference type="PATRIC" id="fig|565050.3.peg.2325"/>
<organism evidence="2 3">
    <name type="scientific">Caulobacter vibrioides (strain NA1000 / CB15N)</name>
    <name type="common">Caulobacter crescentus</name>
    <dbReference type="NCBI Taxonomy" id="565050"/>
    <lineage>
        <taxon>Bacteria</taxon>
        <taxon>Pseudomonadati</taxon>
        <taxon>Pseudomonadota</taxon>
        <taxon>Alphaproteobacteria</taxon>
        <taxon>Caulobacterales</taxon>
        <taxon>Caulobacteraceae</taxon>
        <taxon>Caulobacter</taxon>
    </lineage>
</organism>
<dbReference type="OrthoDB" id="9957393at2"/>
<proteinExistence type="predicted"/>
<keyword evidence="1" id="KW-0472">Membrane</keyword>